<dbReference type="Proteomes" id="UP000005631">
    <property type="component" value="Chromosome"/>
</dbReference>
<dbReference type="eggNOG" id="COG4206">
    <property type="taxonomic scope" value="Bacteria"/>
</dbReference>
<proteinExistence type="predicted"/>
<dbReference type="SUPFAM" id="SSF49464">
    <property type="entry name" value="Carboxypeptidase regulatory domain-like"/>
    <property type="match status" value="1"/>
</dbReference>
<accession>G8R6U2</accession>
<dbReference type="RefSeq" id="WP_014201637.1">
    <property type="nucleotide sequence ID" value="NC_016599.1"/>
</dbReference>
<name>G8R6U2_OWEHD</name>
<dbReference type="AlphaFoldDB" id="G8R6U2"/>
<evidence type="ECO:0008006" key="3">
    <source>
        <dbReference type="Google" id="ProtNLM"/>
    </source>
</evidence>
<dbReference type="STRING" id="926562.Oweho_1277"/>
<evidence type="ECO:0000313" key="1">
    <source>
        <dbReference type="EMBL" id="AEV32277.1"/>
    </source>
</evidence>
<sequence length="222" mass="24833">MRFKIILGIFALCVATYDVCAQQPKDPVQMSGIVLSGDAEPQFMPYVNIVVKKRKRGAATNSEGFFSFAVLPGDTLLFSSIGFRTETLVIPDTLDEKEYLSRVIMNRDTTLLQEVTLYPWPTPEQFKEEFLATRVPTTEEDIAMRNLAIQELKARAAKMGYSAAEIQDYVIAAKNAEIYNYGRYNNYSGGGTAILGSLSNPFAWAQFFEALKRGDFDSDSSR</sequence>
<dbReference type="HOGENOM" id="CLU_100905_0_0_10"/>
<dbReference type="KEGG" id="oho:Oweho_1277"/>
<dbReference type="Pfam" id="PF13715">
    <property type="entry name" value="CarbopepD_reg_2"/>
    <property type="match status" value="1"/>
</dbReference>
<gene>
    <name evidence="1" type="ordered locus">Oweho_1277</name>
</gene>
<evidence type="ECO:0000313" key="2">
    <source>
        <dbReference type="Proteomes" id="UP000005631"/>
    </source>
</evidence>
<keyword evidence="2" id="KW-1185">Reference proteome</keyword>
<dbReference type="OrthoDB" id="1427655at2"/>
<organism evidence="1 2">
    <name type="scientific">Owenweeksia hongkongensis (strain DSM 17368 / CIP 108786 / JCM 12287 / NRRL B-23963 / UST20020801)</name>
    <dbReference type="NCBI Taxonomy" id="926562"/>
    <lineage>
        <taxon>Bacteria</taxon>
        <taxon>Pseudomonadati</taxon>
        <taxon>Bacteroidota</taxon>
        <taxon>Flavobacteriia</taxon>
        <taxon>Flavobacteriales</taxon>
        <taxon>Owenweeksiaceae</taxon>
        <taxon>Owenweeksia</taxon>
    </lineage>
</organism>
<protein>
    <recommendedName>
        <fullName evidence="3">Carboxypeptidase-like regulatory domain-containing protein</fullName>
    </recommendedName>
</protein>
<dbReference type="InterPro" id="IPR008969">
    <property type="entry name" value="CarboxyPept-like_regulatory"/>
</dbReference>
<reference evidence="1 2" key="1">
    <citation type="journal article" date="2012" name="Stand. Genomic Sci.">
        <title>Genome sequence of the orange-pigmented seawater bacterium Owenweeksia hongkongensis type strain (UST20020801(T)).</title>
        <authorList>
            <person name="Riedel T."/>
            <person name="Held B."/>
            <person name="Nolan M."/>
            <person name="Lucas S."/>
            <person name="Lapidus A."/>
            <person name="Tice H."/>
            <person name="Del Rio T.G."/>
            <person name="Cheng J.F."/>
            <person name="Han C."/>
            <person name="Tapia R."/>
            <person name="Goodwin L.A."/>
            <person name="Pitluck S."/>
            <person name="Liolios K."/>
            <person name="Mavromatis K."/>
            <person name="Pagani I."/>
            <person name="Ivanova N."/>
            <person name="Mikhailova N."/>
            <person name="Pati A."/>
            <person name="Chen A."/>
            <person name="Palaniappan K."/>
            <person name="Rohde M."/>
            <person name="Tindall B.J."/>
            <person name="Detter J.C."/>
            <person name="Goker M."/>
            <person name="Woyke T."/>
            <person name="Bristow J."/>
            <person name="Eisen J.A."/>
            <person name="Markowitz V."/>
            <person name="Hugenholtz P."/>
            <person name="Klenk H.P."/>
            <person name="Kyrpides N.C."/>
        </authorList>
    </citation>
    <scope>NUCLEOTIDE SEQUENCE</scope>
    <source>
        <strain evidence="2">DSM 17368 / JCM 12287 / NRRL B-23963</strain>
    </source>
</reference>
<dbReference type="EMBL" id="CP003156">
    <property type="protein sequence ID" value="AEV32277.1"/>
    <property type="molecule type" value="Genomic_DNA"/>
</dbReference>